<dbReference type="AlphaFoldDB" id="A0A9X3J8E9"/>
<accession>A0A9X3J8E9</accession>
<dbReference type="Gene3D" id="3.40.30.10">
    <property type="entry name" value="Glutaredoxin"/>
    <property type="match status" value="1"/>
</dbReference>
<dbReference type="NCBIfam" id="NF040494">
    <property type="entry name" value="nitrored_ArsF"/>
    <property type="match status" value="1"/>
</dbReference>
<feature type="chain" id="PRO_5040827242" evidence="1">
    <location>
        <begin position="23"/>
        <end position="136"/>
    </location>
</feature>
<comment type="caution">
    <text evidence="2">The sequence shown here is derived from an EMBL/GenBank/DDBJ whole genome shotgun (WGS) entry which is preliminary data.</text>
</comment>
<keyword evidence="1" id="KW-0732">Signal</keyword>
<keyword evidence="3" id="KW-1185">Reference proteome</keyword>
<dbReference type="InterPro" id="IPR036249">
    <property type="entry name" value="Thioredoxin-like_sf"/>
</dbReference>
<dbReference type="SUPFAM" id="SSF52833">
    <property type="entry name" value="Thioredoxin-like"/>
    <property type="match status" value="1"/>
</dbReference>
<protein>
    <submittedName>
        <fullName evidence="2">Nitrophenyl compound nitroreductase subunit ArsF family protein</fullName>
    </submittedName>
</protein>
<proteinExistence type="predicted"/>
<evidence type="ECO:0000313" key="2">
    <source>
        <dbReference type="EMBL" id="MCY1722982.1"/>
    </source>
</evidence>
<gene>
    <name evidence="2" type="ORF">OU798_21725</name>
</gene>
<dbReference type="EMBL" id="JAPOHD010000065">
    <property type="protein sequence ID" value="MCY1722982.1"/>
    <property type="molecule type" value="Genomic_DNA"/>
</dbReference>
<dbReference type="RefSeq" id="WP_343335307.1">
    <property type="nucleotide sequence ID" value="NZ_JAPOHD010000065.1"/>
</dbReference>
<reference evidence="2" key="1">
    <citation type="submission" date="2022-11" db="EMBL/GenBank/DDBJ databases">
        <title>Marilongibacter aestuarii gen. nov., sp. nov., isolated from tidal flat sediment.</title>
        <authorList>
            <person name="Jiayan W."/>
        </authorList>
    </citation>
    <scope>NUCLEOTIDE SEQUENCE</scope>
    <source>
        <strain evidence="2">Z1-6</strain>
    </source>
</reference>
<feature type="signal peptide" evidence="1">
    <location>
        <begin position="1"/>
        <end position="22"/>
    </location>
</feature>
<name>A0A9X3J8E9_9BACT</name>
<dbReference type="Proteomes" id="UP001145087">
    <property type="component" value="Unassembled WGS sequence"/>
</dbReference>
<evidence type="ECO:0000313" key="3">
    <source>
        <dbReference type="Proteomes" id="UP001145087"/>
    </source>
</evidence>
<evidence type="ECO:0000256" key="1">
    <source>
        <dbReference type="SAM" id="SignalP"/>
    </source>
</evidence>
<dbReference type="InterPro" id="IPR047698">
    <property type="entry name" value="ArsF-like"/>
</dbReference>
<sequence>MKTVKSILLAITVVLFVFAASAETSVSTKTEGDKTEVYYFHNTRRCPTCMAIEKETKKVLREQPYADAKENGELVFKSYNAEDSANKKLVKKMGVTGSALIIVKGDKTIDLTSKGFMYALKQPEKLQEAIREALND</sequence>
<organism evidence="2 3">
    <name type="scientific">Draconibacterium aestuarii</name>
    <dbReference type="NCBI Taxonomy" id="2998507"/>
    <lineage>
        <taxon>Bacteria</taxon>
        <taxon>Pseudomonadati</taxon>
        <taxon>Bacteroidota</taxon>
        <taxon>Bacteroidia</taxon>
        <taxon>Marinilabiliales</taxon>
        <taxon>Prolixibacteraceae</taxon>
        <taxon>Draconibacterium</taxon>
    </lineage>
</organism>